<dbReference type="CDD" id="cd04301">
    <property type="entry name" value="NAT_SF"/>
    <property type="match status" value="1"/>
</dbReference>
<dbReference type="InterPro" id="IPR000182">
    <property type="entry name" value="GNAT_dom"/>
</dbReference>
<feature type="domain" description="N-acetyltransferase" evidence="1">
    <location>
        <begin position="1"/>
        <end position="93"/>
    </location>
</feature>
<dbReference type="PANTHER" id="PTHR31435">
    <property type="entry name" value="PROTEIN NATD1"/>
    <property type="match status" value="1"/>
</dbReference>
<dbReference type="EMBL" id="CP031158">
    <property type="protein sequence ID" value="AXG98156.1"/>
    <property type="molecule type" value="Genomic_DNA"/>
</dbReference>
<accession>A0A345IEN4</accession>
<protein>
    <submittedName>
        <fullName evidence="3">N-acetyltransferase</fullName>
    </submittedName>
</protein>
<feature type="domain" description="N-acetyltransferase" evidence="2">
    <location>
        <begin position="5"/>
        <end position="91"/>
    </location>
</feature>
<keyword evidence="3" id="KW-0808">Transferase</keyword>
<dbReference type="InterPro" id="IPR031165">
    <property type="entry name" value="GNAT_YJDJ"/>
</dbReference>
<proteinExistence type="predicted"/>
<dbReference type="STRING" id="1288484.GCA_000348665_01323"/>
<dbReference type="AlphaFoldDB" id="A0A345IEN4"/>
<evidence type="ECO:0000259" key="1">
    <source>
        <dbReference type="PROSITE" id="PS51186"/>
    </source>
</evidence>
<dbReference type="Pfam" id="PF14542">
    <property type="entry name" value="Acetyltransf_CG"/>
    <property type="match status" value="1"/>
</dbReference>
<dbReference type="InterPro" id="IPR045057">
    <property type="entry name" value="Gcn5-rel_NAT"/>
</dbReference>
<evidence type="ECO:0000259" key="2">
    <source>
        <dbReference type="PROSITE" id="PS51729"/>
    </source>
</evidence>
<organism evidence="3 4">
    <name type="scientific">Deinococcus wulumuqiensis</name>
    <dbReference type="NCBI Taxonomy" id="980427"/>
    <lineage>
        <taxon>Bacteria</taxon>
        <taxon>Thermotogati</taxon>
        <taxon>Deinococcota</taxon>
        <taxon>Deinococci</taxon>
        <taxon>Deinococcales</taxon>
        <taxon>Deinococcaceae</taxon>
        <taxon>Deinococcus</taxon>
    </lineage>
</organism>
<dbReference type="RefSeq" id="WP_114671220.1">
    <property type="nucleotide sequence ID" value="NZ_CALTYN010000331.1"/>
</dbReference>
<dbReference type="PANTHER" id="PTHR31435:SF10">
    <property type="entry name" value="BSR4717 PROTEIN"/>
    <property type="match status" value="1"/>
</dbReference>
<evidence type="ECO:0000313" key="4">
    <source>
        <dbReference type="Proteomes" id="UP000253744"/>
    </source>
</evidence>
<gene>
    <name evidence="3" type="ORF">DVJ83_02155</name>
</gene>
<dbReference type="PROSITE" id="PS51729">
    <property type="entry name" value="GNAT_YJDJ"/>
    <property type="match status" value="1"/>
</dbReference>
<dbReference type="Gene3D" id="3.40.630.30">
    <property type="match status" value="1"/>
</dbReference>
<dbReference type="Proteomes" id="UP000253744">
    <property type="component" value="Chromosome"/>
</dbReference>
<dbReference type="PROSITE" id="PS51186">
    <property type="entry name" value="GNAT"/>
    <property type="match status" value="1"/>
</dbReference>
<dbReference type="SUPFAM" id="SSF55729">
    <property type="entry name" value="Acyl-CoA N-acyltransferases (Nat)"/>
    <property type="match status" value="1"/>
</dbReference>
<dbReference type="GO" id="GO:0016747">
    <property type="term" value="F:acyltransferase activity, transferring groups other than amino-acyl groups"/>
    <property type="evidence" value="ECO:0007669"/>
    <property type="project" value="InterPro"/>
</dbReference>
<dbReference type="KEGG" id="dwu:DVJ83_02155"/>
<reference evidence="3 4" key="1">
    <citation type="submission" date="2018-07" db="EMBL/GenBank/DDBJ databases">
        <title>Complete Genome and Methylome Analysis of Deinococcus wulumuqiensis NEB 479.</title>
        <authorList>
            <person name="Fomenkov A."/>
            <person name="Luyten Y."/>
            <person name="Vincze T."/>
            <person name="Anton B.P."/>
            <person name="Clark T."/>
            <person name="Roberts R.J."/>
            <person name="Morgan R.D."/>
        </authorList>
    </citation>
    <scope>NUCLEOTIDE SEQUENCE [LARGE SCALE GENOMIC DNA]</scope>
    <source>
        <strain evidence="3 4">NEB 479</strain>
    </source>
</reference>
<sequence length="93" mass="10346">MPELRKNEQQSRYEVVEGDEVVGFAEYRQEGENVVMPHTVVNPDHEGEGLGSQLARFALDDIRAAGKQVVPSCAFIRGYIEKHAEYADLVAQG</sequence>
<dbReference type="InterPro" id="IPR016181">
    <property type="entry name" value="Acyl_CoA_acyltransferase"/>
</dbReference>
<evidence type="ECO:0000313" key="3">
    <source>
        <dbReference type="EMBL" id="AXG98156.1"/>
    </source>
</evidence>
<name>A0A345IEN4_9DEIO</name>